<evidence type="ECO:0000259" key="6">
    <source>
        <dbReference type="SMART" id="SM00645"/>
    </source>
</evidence>
<evidence type="ECO:0000256" key="3">
    <source>
        <dbReference type="ARBA" id="ARBA00022840"/>
    </source>
</evidence>
<dbReference type="PANTHER" id="PTHR46264:SF8">
    <property type="entry name" value="TYROSINE--TRNA LIGASE"/>
    <property type="match status" value="1"/>
</dbReference>
<reference evidence="7" key="1">
    <citation type="submission" date="2019-12" db="EMBL/GenBank/DDBJ databases">
        <title>Genome sequencing and annotation of Brassica cretica.</title>
        <authorList>
            <person name="Studholme D.J."/>
            <person name="Sarris P.F."/>
        </authorList>
    </citation>
    <scope>NUCLEOTIDE SEQUENCE</scope>
    <source>
        <strain evidence="7">PFS-102/07</strain>
        <tissue evidence="7">Leaf</tissue>
    </source>
</reference>
<dbReference type="Pfam" id="PF00112">
    <property type="entry name" value="Peptidase_C1"/>
    <property type="match status" value="1"/>
</dbReference>
<keyword evidence="2" id="KW-0547">Nucleotide-binding</keyword>
<dbReference type="SUPFAM" id="SSF54001">
    <property type="entry name" value="Cysteine proteinases"/>
    <property type="match status" value="1"/>
</dbReference>
<evidence type="ECO:0000256" key="4">
    <source>
        <dbReference type="ARBA" id="ARBA00022917"/>
    </source>
</evidence>
<dbReference type="AlphaFoldDB" id="A0A8S9M6D0"/>
<dbReference type="GO" id="GO:0006508">
    <property type="term" value="P:proteolysis"/>
    <property type="evidence" value="ECO:0007669"/>
    <property type="project" value="InterPro"/>
</dbReference>
<sequence>MDGFNILGNFATKRKSEVQHEKVQGEGWHDERSLVTHQGIHASCWTEASSGNITDARFHRGIDETRTRYSSTFLLDVVDHGKAWERLGKSRGEHSCYGYSTFKAMEYIMNNGIPKHSDWTFPRECNNYVPRLPSEANRVHVLNDVRCFTDVHRAIHYLKDQPIIGAIALFSPEFPDIGGNIYRGPTSRDSTLYAWHAVSVEKIYILNGEVIADCKNSHGTEHGVGGYFKASLDVLIAELDPKTGIFGDPFRLFRYFIYGEVRKEFEKRVEEYYACGHGPVMDSCTKSNFPEEALSLLLDSTFHNTSCDLCEHEDKQEVTGTPTDRALFKWAIELEKDAKSTYSRSNSKIIKGPCHKEGLSKRKDPSLAHEPVIRANGVALDTPHGIRIHWKGKAAFILDRCTRHYSNGKAENMSEAEKNKIRGDIKRMEANGLICTALAFKETERSAVFEFRKSFLSSEDLIFLALFGIQDPCILPEDSVEVQAALDFEDGVGDLDHLSGFLDSHFCPSTSGIVDQEIWNEAAPQGCDLDFTVDLPKEVRSRGGDRYDICLYARIGLHCHNLQEGTNFKFNHWEKYGTMMSAYLGFYITLEARDPATGSVFCFQTLLSDVGRSNPLGVMKVTNVNKLTSAGCKVKIWIADWFAQLNNKLGGDLEKIKVVGEYFKEIWEAGGMNPEKVEFLWASDEISTRGNTYWPLVMDIARRNNLRRILR</sequence>
<feature type="domain" description="Peptidase C1A papain C-terminal" evidence="6">
    <location>
        <begin position="28"/>
        <end position="245"/>
    </location>
</feature>
<gene>
    <name evidence="7" type="ORF">F2Q70_00012788</name>
</gene>
<dbReference type="Gene3D" id="3.90.70.10">
    <property type="entry name" value="Cysteine proteinases"/>
    <property type="match status" value="1"/>
</dbReference>
<dbReference type="InterPro" id="IPR038765">
    <property type="entry name" value="Papain-like_cys_pep_sf"/>
</dbReference>
<accession>A0A8S9M6D0</accession>
<dbReference type="InterPro" id="IPR050489">
    <property type="entry name" value="Tyr-tRNA_synthase"/>
</dbReference>
<dbReference type="EMBL" id="QGKY02000089">
    <property type="protein sequence ID" value="KAF2613578.1"/>
    <property type="molecule type" value="Genomic_DNA"/>
</dbReference>
<evidence type="ECO:0000256" key="2">
    <source>
        <dbReference type="ARBA" id="ARBA00022741"/>
    </source>
</evidence>
<keyword evidence="3" id="KW-0067">ATP-binding</keyword>
<keyword evidence="1" id="KW-0436">Ligase</keyword>
<keyword evidence="4" id="KW-0648">Protein biosynthesis</keyword>
<dbReference type="InterPro" id="IPR002305">
    <property type="entry name" value="aa-tRNA-synth_Ic"/>
</dbReference>
<name>A0A8S9M6D0_BRACR</name>
<dbReference type="GO" id="GO:0005737">
    <property type="term" value="C:cytoplasm"/>
    <property type="evidence" value="ECO:0007669"/>
    <property type="project" value="TreeGrafter"/>
</dbReference>
<dbReference type="GO" id="GO:0006437">
    <property type="term" value="P:tyrosyl-tRNA aminoacylation"/>
    <property type="evidence" value="ECO:0007669"/>
    <property type="project" value="TreeGrafter"/>
</dbReference>
<evidence type="ECO:0000256" key="1">
    <source>
        <dbReference type="ARBA" id="ARBA00022598"/>
    </source>
</evidence>
<dbReference type="SUPFAM" id="SSF81660">
    <property type="entry name" value="Metal cation-transporting ATPase, ATP-binding domain N"/>
    <property type="match status" value="1"/>
</dbReference>
<dbReference type="SUPFAM" id="SSF52374">
    <property type="entry name" value="Nucleotidylyl transferase"/>
    <property type="match status" value="1"/>
</dbReference>
<protein>
    <recommendedName>
        <fullName evidence="6">Peptidase C1A papain C-terminal domain-containing protein</fullName>
    </recommendedName>
</protein>
<dbReference type="Gene3D" id="3.40.50.620">
    <property type="entry name" value="HUPs"/>
    <property type="match status" value="1"/>
</dbReference>
<dbReference type="Pfam" id="PF00579">
    <property type="entry name" value="tRNA-synt_1b"/>
    <property type="match status" value="1"/>
</dbReference>
<dbReference type="GO" id="GO:0008234">
    <property type="term" value="F:cysteine-type peptidase activity"/>
    <property type="evidence" value="ECO:0007669"/>
    <property type="project" value="InterPro"/>
</dbReference>
<comment type="caution">
    <text evidence="7">The sequence shown here is derived from an EMBL/GenBank/DDBJ whole genome shotgun (WGS) entry which is preliminary data.</text>
</comment>
<dbReference type="InterPro" id="IPR000668">
    <property type="entry name" value="Peptidase_C1A_C"/>
</dbReference>
<keyword evidence="5" id="KW-0030">Aminoacyl-tRNA synthetase</keyword>
<dbReference type="InterPro" id="IPR023299">
    <property type="entry name" value="ATPase_P-typ_cyto_dom_N"/>
</dbReference>
<evidence type="ECO:0000256" key="5">
    <source>
        <dbReference type="ARBA" id="ARBA00023146"/>
    </source>
</evidence>
<dbReference type="Pfam" id="PF13246">
    <property type="entry name" value="Cation_ATPase"/>
    <property type="match status" value="1"/>
</dbReference>
<proteinExistence type="predicted"/>
<dbReference type="PANTHER" id="PTHR46264">
    <property type="entry name" value="TYROSINE-TRNA LIGASE"/>
    <property type="match status" value="1"/>
</dbReference>
<evidence type="ECO:0000313" key="7">
    <source>
        <dbReference type="EMBL" id="KAF2613578.1"/>
    </source>
</evidence>
<dbReference type="GO" id="GO:0004831">
    <property type="term" value="F:tyrosine-tRNA ligase activity"/>
    <property type="evidence" value="ECO:0007669"/>
    <property type="project" value="TreeGrafter"/>
</dbReference>
<dbReference type="InterPro" id="IPR014729">
    <property type="entry name" value="Rossmann-like_a/b/a_fold"/>
</dbReference>
<dbReference type="SMART" id="SM00645">
    <property type="entry name" value="Pept_C1"/>
    <property type="match status" value="1"/>
</dbReference>
<dbReference type="GO" id="GO:0005524">
    <property type="term" value="F:ATP binding"/>
    <property type="evidence" value="ECO:0007669"/>
    <property type="project" value="UniProtKB-KW"/>
</dbReference>
<dbReference type="Gene3D" id="3.40.1110.10">
    <property type="entry name" value="Calcium-transporting ATPase, cytoplasmic domain N"/>
    <property type="match status" value="1"/>
</dbReference>
<organism evidence="7">
    <name type="scientific">Brassica cretica</name>
    <name type="common">Mustard</name>
    <dbReference type="NCBI Taxonomy" id="69181"/>
    <lineage>
        <taxon>Eukaryota</taxon>
        <taxon>Viridiplantae</taxon>
        <taxon>Streptophyta</taxon>
        <taxon>Embryophyta</taxon>
        <taxon>Tracheophyta</taxon>
        <taxon>Spermatophyta</taxon>
        <taxon>Magnoliopsida</taxon>
        <taxon>eudicotyledons</taxon>
        <taxon>Gunneridae</taxon>
        <taxon>Pentapetalae</taxon>
        <taxon>rosids</taxon>
        <taxon>malvids</taxon>
        <taxon>Brassicales</taxon>
        <taxon>Brassicaceae</taxon>
        <taxon>Brassiceae</taxon>
        <taxon>Brassica</taxon>
    </lineage>
</organism>